<sequence length="75" mass="9595">MRWLPRMWWMRRLPRMRWLSRLRRLWMQSLPMRLRLWRLRWLRHWLDWRGRAVGSLCRLLCILGPVPLVLTNDAF</sequence>
<gene>
    <name evidence="1" type="ORF">CQ14_39815</name>
</gene>
<accession>A0A0R3MXB1</accession>
<reference evidence="1 2" key="1">
    <citation type="submission" date="2014-03" db="EMBL/GenBank/DDBJ databases">
        <title>Bradyrhizobium valentinum sp. nov., isolated from effective nodules of Lupinus mariae-josephae, a lupine endemic of basic-lime soils in Eastern Spain.</title>
        <authorList>
            <person name="Duran D."/>
            <person name="Rey L."/>
            <person name="Navarro A."/>
            <person name="Busquets A."/>
            <person name="Imperial J."/>
            <person name="Ruiz-Argueso T."/>
        </authorList>
    </citation>
    <scope>NUCLEOTIDE SEQUENCE [LARGE SCALE GENOMIC DNA]</scope>
    <source>
        <strain evidence="1 2">CCBAU 23086</strain>
    </source>
</reference>
<dbReference type="AlphaFoldDB" id="A0A0R3MXB1"/>
<protein>
    <submittedName>
        <fullName evidence="1">Uncharacterized protein</fullName>
    </submittedName>
</protein>
<proteinExistence type="predicted"/>
<evidence type="ECO:0000313" key="1">
    <source>
        <dbReference type="EMBL" id="KRR24665.1"/>
    </source>
</evidence>
<dbReference type="Proteomes" id="UP000051660">
    <property type="component" value="Unassembled WGS sequence"/>
</dbReference>
<organism evidence="1 2">
    <name type="scientific">Bradyrhizobium lablabi</name>
    <dbReference type="NCBI Taxonomy" id="722472"/>
    <lineage>
        <taxon>Bacteria</taxon>
        <taxon>Pseudomonadati</taxon>
        <taxon>Pseudomonadota</taxon>
        <taxon>Alphaproteobacteria</taxon>
        <taxon>Hyphomicrobiales</taxon>
        <taxon>Nitrobacteraceae</taxon>
        <taxon>Bradyrhizobium</taxon>
    </lineage>
</organism>
<evidence type="ECO:0000313" key="2">
    <source>
        <dbReference type="Proteomes" id="UP000051660"/>
    </source>
</evidence>
<comment type="caution">
    <text evidence="1">The sequence shown here is derived from an EMBL/GenBank/DDBJ whole genome shotgun (WGS) entry which is preliminary data.</text>
</comment>
<dbReference type="EMBL" id="LLYB01000061">
    <property type="protein sequence ID" value="KRR24665.1"/>
    <property type="molecule type" value="Genomic_DNA"/>
</dbReference>
<name>A0A0R3MXB1_9BRAD</name>